<evidence type="ECO:0000313" key="1">
    <source>
        <dbReference type="EMBL" id="KAJ1083081.1"/>
    </source>
</evidence>
<sequence>MQTAMASQLIRGQFIAIAPRQNALRHAKHRQLAGDIRALEETHRQSGSLAVRIQLTTQRKQLRALDEDKAAYALLRTKQRFYTGENKAGQLLAHRLRTQATKHRVAELRLPDDTLSCQDEAIRLQFEQFYSDLYSTEEVDPLEIEEYHDTAPVARLRPRDNTTLENDITTTEVLATIHRLKPNKAPARTALAQSVTKRWAHSWL</sequence>
<accession>A0AAV7KUA4</accession>
<protein>
    <submittedName>
        <fullName evidence="1">Uncharacterized protein</fullName>
    </submittedName>
</protein>
<dbReference type="AlphaFoldDB" id="A0AAV7KUA4"/>
<gene>
    <name evidence="1" type="ORF">NDU88_003241</name>
</gene>
<comment type="caution">
    <text evidence="1">The sequence shown here is derived from an EMBL/GenBank/DDBJ whole genome shotgun (WGS) entry which is preliminary data.</text>
</comment>
<evidence type="ECO:0000313" key="2">
    <source>
        <dbReference type="Proteomes" id="UP001066276"/>
    </source>
</evidence>
<reference evidence="1" key="1">
    <citation type="journal article" date="2022" name="bioRxiv">
        <title>Sequencing and chromosome-scale assembly of the giantPleurodeles waltlgenome.</title>
        <authorList>
            <person name="Brown T."/>
            <person name="Elewa A."/>
            <person name="Iarovenko S."/>
            <person name="Subramanian E."/>
            <person name="Araus A.J."/>
            <person name="Petzold A."/>
            <person name="Susuki M."/>
            <person name="Suzuki K.-i.T."/>
            <person name="Hayashi T."/>
            <person name="Toyoda A."/>
            <person name="Oliveira C."/>
            <person name="Osipova E."/>
            <person name="Leigh N.D."/>
            <person name="Simon A."/>
            <person name="Yun M.H."/>
        </authorList>
    </citation>
    <scope>NUCLEOTIDE SEQUENCE</scope>
    <source>
        <strain evidence="1">20211129_DDA</strain>
        <tissue evidence="1">Liver</tissue>
    </source>
</reference>
<keyword evidence="2" id="KW-1185">Reference proteome</keyword>
<dbReference type="Proteomes" id="UP001066276">
    <property type="component" value="Chromosome 12"/>
</dbReference>
<proteinExistence type="predicted"/>
<organism evidence="1 2">
    <name type="scientific">Pleurodeles waltl</name>
    <name type="common">Iberian ribbed newt</name>
    <dbReference type="NCBI Taxonomy" id="8319"/>
    <lineage>
        <taxon>Eukaryota</taxon>
        <taxon>Metazoa</taxon>
        <taxon>Chordata</taxon>
        <taxon>Craniata</taxon>
        <taxon>Vertebrata</taxon>
        <taxon>Euteleostomi</taxon>
        <taxon>Amphibia</taxon>
        <taxon>Batrachia</taxon>
        <taxon>Caudata</taxon>
        <taxon>Salamandroidea</taxon>
        <taxon>Salamandridae</taxon>
        <taxon>Pleurodelinae</taxon>
        <taxon>Pleurodeles</taxon>
    </lineage>
</organism>
<name>A0AAV7KUA4_PLEWA</name>
<dbReference type="EMBL" id="JANPWB010000016">
    <property type="protein sequence ID" value="KAJ1083081.1"/>
    <property type="molecule type" value="Genomic_DNA"/>
</dbReference>